<dbReference type="RefSeq" id="WP_091499030.1">
    <property type="nucleotide sequence ID" value="NZ_FOMH01000019.1"/>
</dbReference>
<sequence length="156" mass="17946">MNSNEALITKFYTAFANADARTMSECYHPKVHFIDPAFGLLKEDQVSKMWEMLLSKSKGKLKIEFSNVQADDSTGSANWVATYNFSKTNRNVVNKIRAEFVFQDGLIIKHTDNFDVWKWSKQAFGPIGYLLGWTGFFQKKVQKQALLSLQKFQESK</sequence>
<evidence type="ECO:0000313" key="2">
    <source>
        <dbReference type="EMBL" id="SFE06424.1"/>
    </source>
</evidence>
<accession>A0A1I1XG96</accession>
<dbReference type="InterPro" id="IPR037401">
    <property type="entry name" value="SnoaL-like"/>
</dbReference>
<evidence type="ECO:0000313" key="3">
    <source>
        <dbReference type="Proteomes" id="UP000199672"/>
    </source>
</evidence>
<dbReference type="Gene3D" id="3.10.450.50">
    <property type="match status" value="1"/>
</dbReference>
<name>A0A1I1XG96_9FLAO</name>
<dbReference type="SUPFAM" id="SSF54427">
    <property type="entry name" value="NTF2-like"/>
    <property type="match status" value="1"/>
</dbReference>
<dbReference type="AlphaFoldDB" id="A0A1I1XG96"/>
<keyword evidence="3" id="KW-1185">Reference proteome</keyword>
<dbReference type="OrthoDB" id="391735at2"/>
<feature type="domain" description="SnoaL-like" evidence="1">
    <location>
        <begin position="9"/>
        <end position="110"/>
    </location>
</feature>
<organism evidence="2 3">
    <name type="scientific">Flavobacterium phragmitis</name>
    <dbReference type="NCBI Taxonomy" id="739143"/>
    <lineage>
        <taxon>Bacteria</taxon>
        <taxon>Pseudomonadati</taxon>
        <taxon>Bacteroidota</taxon>
        <taxon>Flavobacteriia</taxon>
        <taxon>Flavobacteriales</taxon>
        <taxon>Flavobacteriaceae</taxon>
        <taxon>Flavobacterium</taxon>
    </lineage>
</organism>
<proteinExistence type="predicted"/>
<dbReference type="InterPro" id="IPR032710">
    <property type="entry name" value="NTF2-like_dom_sf"/>
</dbReference>
<dbReference type="STRING" id="739143.SAMN05216297_11986"/>
<gene>
    <name evidence="2" type="ORF">SAMN05216297_11986</name>
</gene>
<protein>
    <submittedName>
        <fullName evidence="2">SnoaL-like domain-containing protein</fullName>
    </submittedName>
</protein>
<evidence type="ECO:0000259" key="1">
    <source>
        <dbReference type="Pfam" id="PF12680"/>
    </source>
</evidence>
<dbReference type="EMBL" id="FOMH01000019">
    <property type="protein sequence ID" value="SFE06424.1"/>
    <property type="molecule type" value="Genomic_DNA"/>
</dbReference>
<dbReference type="Proteomes" id="UP000199672">
    <property type="component" value="Unassembled WGS sequence"/>
</dbReference>
<reference evidence="3" key="1">
    <citation type="submission" date="2016-10" db="EMBL/GenBank/DDBJ databases">
        <authorList>
            <person name="Varghese N."/>
            <person name="Submissions S."/>
        </authorList>
    </citation>
    <scope>NUCLEOTIDE SEQUENCE [LARGE SCALE GENOMIC DNA]</scope>
    <source>
        <strain evidence="3">CGMCC 1.10370</strain>
    </source>
</reference>
<dbReference type="Pfam" id="PF12680">
    <property type="entry name" value="SnoaL_2"/>
    <property type="match status" value="1"/>
</dbReference>